<keyword evidence="1" id="KW-0732">Signal</keyword>
<evidence type="ECO:0000313" key="4">
    <source>
        <dbReference type="Proteomes" id="UP000435243"/>
    </source>
</evidence>
<feature type="chain" id="PRO_5032529297" description="DUF8021 domain-containing protein" evidence="1">
    <location>
        <begin position="32"/>
        <end position="311"/>
    </location>
</feature>
<keyword evidence="4" id="KW-1185">Reference proteome</keyword>
<organism evidence="3 4">
    <name type="scientific">Alteraurantiacibacter aestuarii</name>
    <dbReference type="NCBI Taxonomy" id="650004"/>
    <lineage>
        <taxon>Bacteria</taxon>
        <taxon>Pseudomonadati</taxon>
        <taxon>Pseudomonadota</taxon>
        <taxon>Alphaproteobacteria</taxon>
        <taxon>Sphingomonadales</taxon>
        <taxon>Erythrobacteraceae</taxon>
        <taxon>Alteraurantiacibacter</taxon>
    </lineage>
</organism>
<feature type="domain" description="DUF8021" evidence="2">
    <location>
        <begin position="173"/>
        <end position="291"/>
    </location>
</feature>
<dbReference type="Proteomes" id="UP000435243">
    <property type="component" value="Unassembled WGS sequence"/>
</dbReference>
<evidence type="ECO:0000259" key="2">
    <source>
        <dbReference type="Pfam" id="PF26061"/>
    </source>
</evidence>
<dbReference type="OrthoDB" id="7423500at2"/>
<name>A0A844ZL51_9SPHN</name>
<dbReference type="EMBL" id="WTYY01000002">
    <property type="protein sequence ID" value="MXO88012.1"/>
    <property type="molecule type" value="Genomic_DNA"/>
</dbReference>
<dbReference type="RefSeq" id="WP_160589945.1">
    <property type="nucleotide sequence ID" value="NZ_BAAAFP010000002.1"/>
</dbReference>
<feature type="signal peptide" evidence="1">
    <location>
        <begin position="1"/>
        <end position="31"/>
    </location>
</feature>
<dbReference type="AlphaFoldDB" id="A0A844ZL51"/>
<protein>
    <recommendedName>
        <fullName evidence="2">DUF8021 domain-containing protein</fullName>
    </recommendedName>
</protein>
<gene>
    <name evidence="3" type="ORF">GRI32_04585</name>
</gene>
<evidence type="ECO:0000256" key="1">
    <source>
        <dbReference type="SAM" id="SignalP"/>
    </source>
</evidence>
<accession>A0A844ZL51</accession>
<evidence type="ECO:0000313" key="3">
    <source>
        <dbReference type="EMBL" id="MXO88012.1"/>
    </source>
</evidence>
<sequence length="311" mass="33717">MAEFFRAIHARACAAAGALMLLALLPQAASAQAPAAQAATAHDCDRQCLSGMITAYIDALVAHDPANLPLPEHVRFTEDSYEIEIGQGLWETVTAKGGFRQDYIDSARQIAAAHVELREGDIPVLYSLVLHVEDSRIAGIETLIQRIAPDSPWQPTQLGAPIRGMNDPVPAAQRQSRESMIRTALTYTEGLRIGNFTDGGTPFAAQTYRVENGVITAGPGCGRADCGMYAQRIMLHPDIIPSVAAVDEENGVVVLWMNFGFTNSYGDGNALVTYEAFKIWGGQIRSINAFFRTMPLATPRFWNSTDPIAIP</sequence>
<proteinExistence type="predicted"/>
<reference evidence="3 4" key="1">
    <citation type="submission" date="2019-12" db="EMBL/GenBank/DDBJ databases">
        <title>Genomic-based taxomic classification of the family Erythrobacteraceae.</title>
        <authorList>
            <person name="Xu L."/>
        </authorList>
    </citation>
    <scope>NUCLEOTIDE SEQUENCE [LARGE SCALE GENOMIC DNA]</scope>
    <source>
        <strain evidence="3 4">JCM 16339</strain>
    </source>
</reference>
<dbReference type="InterPro" id="IPR058334">
    <property type="entry name" value="DUF8021"/>
</dbReference>
<comment type="caution">
    <text evidence="3">The sequence shown here is derived from an EMBL/GenBank/DDBJ whole genome shotgun (WGS) entry which is preliminary data.</text>
</comment>
<dbReference type="Pfam" id="PF26061">
    <property type="entry name" value="DUF8021"/>
    <property type="match status" value="1"/>
</dbReference>